<feature type="domain" description="DinB-like" evidence="1">
    <location>
        <begin position="7"/>
        <end position="143"/>
    </location>
</feature>
<organism evidence="2 3">
    <name type="scientific">Bhargavaea cecembensis</name>
    <dbReference type="NCBI Taxonomy" id="394098"/>
    <lineage>
        <taxon>Bacteria</taxon>
        <taxon>Bacillati</taxon>
        <taxon>Bacillota</taxon>
        <taxon>Bacilli</taxon>
        <taxon>Bacillales</taxon>
        <taxon>Caryophanaceae</taxon>
        <taxon>Bhargavaea</taxon>
    </lineage>
</organism>
<proteinExistence type="predicted"/>
<name>A0A163EQ29_9BACL</name>
<gene>
    <name evidence="2" type="ORF">AV656_14105</name>
</gene>
<dbReference type="EMBL" id="LQNT01000012">
    <property type="protein sequence ID" value="KZE36907.1"/>
    <property type="molecule type" value="Genomic_DNA"/>
</dbReference>
<dbReference type="Pfam" id="PF12867">
    <property type="entry name" value="DinB_2"/>
    <property type="match status" value="1"/>
</dbReference>
<dbReference type="SUPFAM" id="SSF109854">
    <property type="entry name" value="DinB/YfiT-like putative metalloenzymes"/>
    <property type="match status" value="1"/>
</dbReference>
<evidence type="ECO:0000313" key="3">
    <source>
        <dbReference type="Proteomes" id="UP000076490"/>
    </source>
</evidence>
<dbReference type="Gene3D" id="1.20.120.450">
    <property type="entry name" value="dinb family like domain"/>
    <property type="match status" value="1"/>
</dbReference>
<dbReference type="AlphaFoldDB" id="A0A163EQ29"/>
<evidence type="ECO:0000313" key="2">
    <source>
        <dbReference type="EMBL" id="KZE36907.1"/>
    </source>
</evidence>
<dbReference type="InterPro" id="IPR024775">
    <property type="entry name" value="DinB-like"/>
</dbReference>
<accession>A0A163EQ29</accession>
<sequence>MATIQQMKFARGYTLGQLKQLEGADWDQKHPGFSNNIRWNAGHIFVSLENFTKMINPDYETVNPEWNGLFNTGTSPYSCSEGVPSNDELLSALKEQNDRIAGALEGKLDSQLVQPLEIAGHRMDTGEKLLQFTVWHEGVHGGILNAMVHLSKA</sequence>
<evidence type="ECO:0000259" key="1">
    <source>
        <dbReference type="Pfam" id="PF12867"/>
    </source>
</evidence>
<protein>
    <recommendedName>
        <fullName evidence="1">DinB-like domain-containing protein</fullName>
    </recommendedName>
</protein>
<dbReference type="RefSeq" id="WP_063183255.1">
    <property type="nucleotide sequence ID" value="NZ_LQNT01000012.1"/>
</dbReference>
<dbReference type="Proteomes" id="UP000076490">
    <property type="component" value="Unassembled WGS sequence"/>
</dbReference>
<dbReference type="InterPro" id="IPR034660">
    <property type="entry name" value="DinB/YfiT-like"/>
</dbReference>
<reference evidence="2 3" key="1">
    <citation type="submission" date="2016-01" db="EMBL/GenBank/DDBJ databases">
        <title>Whole genome sequencing of Bhargavaea cecembensis T14.</title>
        <authorList>
            <person name="Hong K.W."/>
        </authorList>
    </citation>
    <scope>NUCLEOTIDE SEQUENCE [LARGE SCALE GENOMIC DNA]</scope>
    <source>
        <strain evidence="2 3">T14</strain>
    </source>
</reference>
<comment type="caution">
    <text evidence="2">The sequence shown here is derived from an EMBL/GenBank/DDBJ whole genome shotgun (WGS) entry which is preliminary data.</text>
</comment>